<accession>A0ABU5IZD5</accession>
<keyword evidence="1" id="KW-0472">Membrane</keyword>
<dbReference type="PIRSF" id="PIRSF002599">
    <property type="entry name" value="Cold_shock_A"/>
    <property type="match status" value="1"/>
</dbReference>
<keyword evidence="1" id="KW-1133">Transmembrane helix</keyword>
<feature type="transmembrane region" description="Helical" evidence="1">
    <location>
        <begin position="38"/>
        <end position="57"/>
    </location>
</feature>
<evidence type="ECO:0000313" key="2">
    <source>
        <dbReference type="EMBL" id="MDZ5472462.1"/>
    </source>
</evidence>
<feature type="transmembrane region" description="Helical" evidence="1">
    <location>
        <begin position="6"/>
        <end position="22"/>
    </location>
</feature>
<dbReference type="Pfam" id="PF06961">
    <property type="entry name" value="DUF1294"/>
    <property type="match status" value="1"/>
</dbReference>
<proteinExistence type="predicted"/>
<organism evidence="2 3">
    <name type="scientific">Robertmurraya mangrovi</name>
    <dbReference type="NCBI Taxonomy" id="3098077"/>
    <lineage>
        <taxon>Bacteria</taxon>
        <taxon>Bacillati</taxon>
        <taxon>Bacillota</taxon>
        <taxon>Bacilli</taxon>
        <taxon>Bacillales</taxon>
        <taxon>Bacillaceae</taxon>
        <taxon>Robertmurraya</taxon>
    </lineage>
</organism>
<feature type="transmembrane region" description="Helical" evidence="1">
    <location>
        <begin position="69"/>
        <end position="88"/>
    </location>
</feature>
<dbReference type="RefSeq" id="WP_322446766.1">
    <property type="nucleotide sequence ID" value="NZ_JAXOFX010000007.1"/>
</dbReference>
<gene>
    <name evidence="2" type="ORF">SM124_11950</name>
</gene>
<dbReference type="Proteomes" id="UP001290455">
    <property type="component" value="Unassembled WGS sequence"/>
</dbReference>
<protein>
    <submittedName>
        <fullName evidence="2">DUF1294 domain-containing protein</fullName>
    </submittedName>
</protein>
<keyword evidence="3" id="KW-1185">Reference proteome</keyword>
<sequence length="89" mass="10313">MLYIVFYLVIINLIGFYIMFADKQKAKKQQYRIQEKTIWMVAFIGGAAGAMIGMNTFRHKTKHTSFKWGLPSLTIIEIIVILWLADLLS</sequence>
<evidence type="ECO:0000256" key="1">
    <source>
        <dbReference type="SAM" id="Phobius"/>
    </source>
</evidence>
<dbReference type="EMBL" id="JAXOFX010000007">
    <property type="protein sequence ID" value="MDZ5472462.1"/>
    <property type="molecule type" value="Genomic_DNA"/>
</dbReference>
<reference evidence="2 3" key="1">
    <citation type="submission" date="2023-11" db="EMBL/GenBank/DDBJ databases">
        <title>Bacillus jintuensis, isolated from a mudflat on the Beibu Gulf coast.</title>
        <authorList>
            <person name="Li M."/>
        </authorList>
    </citation>
    <scope>NUCLEOTIDE SEQUENCE [LARGE SCALE GENOMIC DNA]</scope>
    <source>
        <strain evidence="2 3">31A1R</strain>
    </source>
</reference>
<name>A0ABU5IZD5_9BACI</name>
<comment type="caution">
    <text evidence="2">The sequence shown here is derived from an EMBL/GenBank/DDBJ whole genome shotgun (WGS) entry which is preliminary data.</text>
</comment>
<dbReference type="InterPro" id="IPR012156">
    <property type="entry name" value="Cold_shock_CspA"/>
</dbReference>
<dbReference type="InterPro" id="IPR010718">
    <property type="entry name" value="DUF1294"/>
</dbReference>
<keyword evidence="1" id="KW-0812">Transmembrane</keyword>
<evidence type="ECO:0000313" key="3">
    <source>
        <dbReference type="Proteomes" id="UP001290455"/>
    </source>
</evidence>